<comment type="caution">
    <text evidence="2">The sequence shown here is derived from an EMBL/GenBank/DDBJ whole genome shotgun (WGS) entry which is preliminary data.</text>
</comment>
<gene>
    <name evidence="2" type="ORF">IAB76_02065</name>
</gene>
<dbReference type="EMBL" id="JADILW010000030">
    <property type="protein sequence ID" value="MBO8479883.1"/>
    <property type="molecule type" value="Genomic_DNA"/>
</dbReference>
<feature type="transmembrane region" description="Helical" evidence="1">
    <location>
        <begin position="400"/>
        <end position="421"/>
    </location>
</feature>
<feature type="transmembrane region" description="Helical" evidence="1">
    <location>
        <begin position="363"/>
        <end position="380"/>
    </location>
</feature>
<evidence type="ECO:0000256" key="1">
    <source>
        <dbReference type="SAM" id="Phobius"/>
    </source>
</evidence>
<evidence type="ECO:0000313" key="3">
    <source>
        <dbReference type="Proteomes" id="UP000823769"/>
    </source>
</evidence>
<sequence>MEYIGYLCGSFSLREGRVKTAARLPSRWRELRLSEAELHEYGQYYLPDFVRFCLNPDAGEDVAMQRFTTDCGCTFKLPSTLVRSGNDVSLRVPLLNLYLLPFRIAMFSIRIELSSDDPDDLTSAVAALRKLNKLGDSSLDGFRVAALEPLAELWRSFSPFAGSVEFDWSRLVEDGNKFSVFQIITCNPGDGENPEPPSDELLFALGTVAPLNQKTISPLYAPSDDYFRQIMSENVLSVYSSWKCLSLSDTLTILATGAPEWLVANWTEDYFGMIYLWQLYRRNYFFRLTRRFRYERQNSAMLEKETVDFERNCSFHKISYNFLPEDFSEIVARGLKPDREKSELYHMISQEESKREKAADSRMNSLLFFMTCLTMASTIYDACCLFQELVPYGQAAGSTVAGFRLVASVMLTVILIALLVYRHNSRKL</sequence>
<keyword evidence="1" id="KW-0812">Transmembrane</keyword>
<dbReference type="Proteomes" id="UP000823769">
    <property type="component" value="Unassembled WGS sequence"/>
</dbReference>
<accession>A0A9D9NNS7</accession>
<evidence type="ECO:0000313" key="2">
    <source>
        <dbReference type="EMBL" id="MBO8479883.1"/>
    </source>
</evidence>
<protein>
    <submittedName>
        <fullName evidence="2">Uncharacterized protein</fullName>
    </submittedName>
</protein>
<keyword evidence="1" id="KW-0472">Membrane</keyword>
<organism evidence="2 3">
    <name type="scientific">Candidatus Cryptobacteroides avistercoris</name>
    <dbReference type="NCBI Taxonomy" id="2840758"/>
    <lineage>
        <taxon>Bacteria</taxon>
        <taxon>Pseudomonadati</taxon>
        <taxon>Bacteroidota</taxon>
        <taxon>Bacteroidia</taxon>
        <taxon>Bacteroidales</taxon>
        <taxon>Candidatus Cryptobacteroides</taxon>
    </lineage>
</organism>
<reference evidence="2" key="1">
    <citation type="submission" date="2020-10" db="EMBL/GenBank/DDBJ databases">
        <authorList>
            <person name="Gilroy R."/>
        </authorList>
    </citation>
    <scope>NUCLEOTIDE SEQUENCE</scope>
    <source>
        <strain evidence="2">B3-1481</strain>
    </source>
</reference>
<keyword evidence="1" id="KW-1133">Transmembrane helix</keyword>
<proteinExistence type="predicted"/>
<dbReference type="AlphaFoldDB" id="A0A9D9NNS7"/>
<reference evidence="2" key="2">
    <citation type="journal article" date="2021" name="PeerJ">
        <title>Extensive microbial diversity within the chicken gut microbiome revealed by metagenomics and culture.</title>
        <authorList>
            <person name="Gilroy R."/>
            <person name="Ravi A."/>
            <person name="Getino M."/>
            <person name="Pursley I."/>
            <person name="Horton D.L."/>
            <person name="Alikhan N.F."/>
            <person name="Baker D."/>
            <person name="Gharbi K."/>
            <person name="Hall N."/>
            <person name="Watson M."/>
            <person name="Adriaenssens E.M."/>
            <person name="Foster-Nyarko E."/>
            <person name="Jarju S."/>
            <person name="Secka A."/>
            <person name="Antonio M."/>
            <person name="Oren A."/>
            <person name="Chaudhuri R.R."/>
            <person name="La Ragione R."/>
            <person name="Hildebrand F."/>
            <person name="Pallen M.J."/>
        </authorList>
    </citation>
    <scope>NUCLEOTIDE SEQUENCE</scope>
    <source>
        <strain evidence="2">B3-1481</strain>
    </source>
</reference>
<name>A0A9D9NNS7_9BACT</name>